<feature type="chain" id="PRO_5045240936" evidence="1">
    <location>
        <begin position="16"/>
        <end position="201"/>
    </location>
</feature>
<feature type="signal peptide" evidence="1">
    <location>
        <begin position="1"/>
        <end position="15"/>
    </location>
</feature>
<dbReference type="EMBL" id="JAPFFF010000010">
    <property type="protein sequence ID" value="KAK8880411.1"/>
    <property type="molecule type" value="Genomic_DNA"/>
</dbReference>
<sequence>MFFLLVLVKLYCAQTIKYLYLGTTNCDAVGNEAYLDNEITSGNYICSSTIPEIDPKKPQGFSPDNIDFLVVVFLQHNSYPGLENLFSFPNVIITKLFAEDDEATLYIDAQTQLTGQYYMMNYIFVSDGLKLNIENRASIYLTINLLKLLGTLAIVNTKKIEVTQLNILVDKDMVINDFLDQYKSSSIVFKGNGAVTIYDKY</sequence>
<reference evidence="2 3" key="1">
    <citation type="submission" date="2024-04" db="EMBL/GenBank/DDBJ databases">
        <title>Tritrichomonas musculus Genome.</title>
        <authorList>
            <person name="Alves-Ferreira E."/>
            <person name="Grigg M."/>
            <person name="Lorenzi H."/>
            <person name="Galac M."/>
        </authorList>
    </citation>
    <scope>NUCLEOTIDE SEQUENCE [LARGE SCALE GENOMIC DNA]</scope>
    <source>
        <strain evidence="2 3">EAF2021</strain>
    </source>
</reference>
<comment type="caution">
    <text evidence="2">The sequence shown here is derived from an EMBL/GenBank/DDBJ whole genome shotgun (WGS) entry which is preliminary data.</text>
</comment>
<keyword evidence="1" id="KW-0732">Signal</keyword>
<proteinExistence type="predicted"/>
<evidence type="ECO:0000313" key="2">
    <source>
        <dbReference type="EMBL" id="KAK8880411.1"/>
    </source>
</evidence>
<keyword evidence="3" id="KW-1185">Reference proteome</keyword>
<accession>A0ABR2JNU1</accession>
<name>A0ABR2JNU1_9EUKA</name>
<evidence type="ECO:0000256" key="1">
    <source>
        <dbReference type="SAM" id="SignalP"/>
    </source>
</evidence>
<protein>
    <submittedName>
        <fullName evidence="2">Uncharacterized protein</fullName>
    </submittedName>
</protein>
<organism evidence="2 3">
    <name type="scientific">Tritrichomonas musculus</name>
    <dbReference type="NCBI Taxonomy" id="1915356"/>
    <lineage>
        <taxon>Eukaryota</taxon>
        <taxon>Metamonada</taxon>
        <taxon>Parabasalia</taxon>
        <taxon>Tritrichomonadida</taxon>
        <taxon>Tritrichomonadidae</taxon>
        <taxon>Tritrichomonas</taxon>
    </lineage>
</organism>
<dbReference type="Proteomes" id="UP001470230">
    <property type="component" value="Unassembled WGS sequence"/>
</dbReference>
<evidence type="ECO:0000313" key="3">
    <source>
        <dbReference type="Proteomes" id="UP001470230"/>
    </source>
</evidence>
<gene>
    <name evidence="2" type="ORF">M9Y10_003083</name>
</gene>